<accession>A0A454JGK0</accession>
<dbReference type="GO" id="GO:0004527">
    <property type="term" value="F:exonuclease activity"/>
    <property type="evidence" value="ECO:0007669"/>
    <property type="project" value="UniProtKB-KW"/>
</dbReference>
<protein>
    <submittedName>
        <fullName evidence="2">Endonuclease/exonuclease/phosphatase family protein</fullName>
    </submittedName>
</protein>
<dbReference type="AlphaFoldDB" id="A0A454JGK0"/>
<reference evidence="2 3" key="1">
    <citation type="submission" date="2018-10" db="EMBL/GenBank/DDBJ databases">
        <title>Draft genome sequence of Aquitalea MWU14-2217 isolated from a wild cranberry bog in Provincetown, Massachusetts.</title>
        <authorList>
            <person name="Ebadzadsahrai G."/>
            <person name="Soby S."/>
        </authorList>
    </citation>
    <scope>NUCLEOTIDE SEQUENCE [LARGE SCALE GENOMIC DNA]</scope>
    <source>
        <strain evidence="2 3">MWU14-2217</strain>
    </source>
</reference>
<keyword evidence="3" id="KW-1185">Reference proteome</keyword>
<keyword evidence="2" id="KW-0540">Nuclease</keyword>
<gene>
    <name evidence="2" type="ORF">EAY64_13525</name>
</gene>
<dbReference type="Gene3D" id="3.60.10.10">
    <property type="entry name" value="Endonuclease/exonuclease/phosphatase"/>
    <property type="match status" value="1"/>
</dbReference>
<comment type="caution">
    <text evidence="2">The sequence shown here is derived from an EMBL/GenBank/DDBJ whole genome shotgun (WGS) entry which is preliminary data.</text>
</comment>
<keyword evidence="2" id="KW-0378">Hydrolase</keyword>
<evidence type="ECO:0000259" key="1">
    <source>
        <dbReference type="Pfam" id="PF19580"/>
    </source>
</evidence>
<feature type="domain" description="Endonuclease/exonuclease/phosphatase" evidence="1">
    <location>
        <begin position="57"/>
        <end position="245"/>
    </location>
</feature>
<dbReference type="EMBL" id="RFAR01000055">
    <property type="protein sequence ID" value="RMC95593.1"/>
    <property type="molecule type" value="Genomic_DNA"/>
</dbReference>
<keyword evidence="2" id="KW-0269">Exonuclease</keyword>
<dbReference type="InterPro" id="IPR036691">
    <property type="entry name" value="Endo/exonu/phosph_ase_sf"/>
</dbReference>
<sequence>MDDFCNIVDFLLNDCELDFLALLEVSVADYDVLRKKLGVGFNIIDASNSAGVNLYFDMVFVYRDGVFDFVDKFDLTKIYEGRTYKSAQQLNFILNDLLVHFFVSHWPSRIYAKPDDGARERIAETIANTIDRDIKGDASLVILMGDYNAEPFERCIQGSLSASRDFSLVEGNSKLFYNPFWRYFSYNKSGGVNGSYFYKNGWGARWMMYDQIIFSSAFVSGSSGLVVDDDSVCIFNHALIDAAYDRHGGKLFDHYPVLAVIKGK</sequence>
<evidence type="ECO:0000313" key="2">
    <source>
        <dbReference type="EMBL" id="RMC95593.1"/>
    </source>
</evidence>
<dbReference type="SUPFAM" id="SSF56219">
    <property type="entry name" value="DNase I-like"/>
    <property type="match status" value="1"/>
</dbReference>
<dbReference type="Pfam" id="PF19580">
    <property type="entry name" value="Exo_endo_phos_3"/>
    <property type="match status" value="1"/>
</dbReference>
<organism evidence="2 3">
    <name type="scientific">Aquitalea palustris</name>
    <dbReference type="NCBI Taxonomy" id="2480983"/>
    <lineage>
        <taxon>Bacteria</taxon>
        <taxon>Pseudomonadati</taxon>
        <taxon>Pseudomonadota</taxon>
        <taxon>Betaproteobacteria</taxon>
        <taxon>Neisseriales</taxon>
        <taxon>Chromobacteriaceae</taxon>
        <taxon>Aquitalea</taxon>
    </lineage>
</organism>
<dbReference type="GO" id="GO:0004519">
    <property type="term" value="F:endonuclease activity"/>
    <property type="evidence" value="ECO:0007669"/>
    <property type="project" value="UniProtKB-KW"/>
</dbReference>
<keyword evidence="2" id="KW-0255">Endonuclease</keyword>
<evidence type="ECO:0000313" key="3">
    <source>
        <dbReference type="Proteomes" id="UP000274139"/>
    </source>
</evidence>
<dbReference type="Proteomes" id="UP000274139">
    <property type="component" value="Unassembled WGS sequence"/>
</dbReference>
<name>A0A454JGK0_9NEIS</name>
<dbReference type="InterPro" id="IPR005135">
    <property type="entry name" value="Endo/exonuclease/phosphatase"/>
</dbReference>
<proteinExistence type="predicted"/>